<dbReference type="RefSeq" id="WP_176005777.1">
    <property type="nucleotide sequence ID" value="NZ_JABWMI010000010.1"/>
</dbReference>
<keyword evidence="2" id="KW-1185">Reference proteome</keyword>
<evidence type="ECO:0000313" key="1">
    <source>
        <dbReference type="EMBL" id="NYA70967.1"/>
    </source>
</evidence>
<comment type="caution">
    <text evidence="1">The sequence shown here is derived from an EMBL/GenBank/DDBJ whole genome shotgun (WGS) entry which is preliminary data.</text>
</comment>
<organism evidence="1 2">
    <name type="scientific">Flavobacterium agri</name>
    <dbReference type="NCBI Taxonomy" id="2743471"/>
    <lineage>
        <taxon>Bacteria</taxon>
        <taxon>Pseudomonadati</taxon>
        <taxon>Bacteroidota</taxon>
        <taxon>Flavobacteriia</taxon>
        <taxon>Flavobacteriales</taxon>
        <taxon>Flavobacteriaceae</taxon>
        <taxon>Flavobacterium</taxon>
    </lineage>
</organism>
<reference evidence="1 2" key="1">
    <citation type="submission" date="2020-07" db="EMBL/GenBank/DDBJ databases">
        <authorList>
            <person name="Sun Q."/>
        </authorList>
    </citation>
    <scope>NUCLEOTIDE SEQUENCE [LARGE SCALE GENOMIC DNA]</scope>
    <source>
        <strain evidence="1 2">MAH-1</strain>
    </source>
</reference>
<evidence type="ECO:0000313" key="2">
    <source>
        <dbReference type="Proteomes" id="UP000535020"/>
    </source>
</evidence>
<dbReference type="AlphaFoldDB" id="A0A7Y9C740"/>
<proteinExistence type="predicted"/>
<gene>
    <name evidence="1" type="ORF">HZF10_08560</name>
</gene>
<dbReference type="EMBL" id="JACBJI010000003">
    <property type="protein sequence ID" value="NYA70967.1"/>
    <property type="molecule type" value="Genomic_DNA"/>
</dbReference>
<dbReference type="Proteomes" id="UP000535020">
    <property type="component" value="Unassembled WGS sequence"/>
</dbReference>
<protein>
    <submittedName>
        <fullName evidence="1">Uncharacterized protein</fullName>
    </submittedName>
</protein>
<accession>A0A7Y9C740</accession>
<sequence length="292" mass="32626">MKKILKAAGLGLLALSATFGVLLATGIIWRSPKFYSVKKEKSFAVPIMDMEAYDTLGGEHARPYVYQITSGKGSVCILGIEHTKDPNDAQIRLVNEKWQALDPDVALVEGRLGFLFSGLQNPVTEYGEGGQTVSLAKQNGIPFYTWEPKKEDEVKIILEKFPAKQVAAFYSLRPYLSNFRFGKPSDPDASLQQCIDSRTDVNGLRGAITKVSQVDSLWKKDYPKLKDWRDTSDEYGWPDGYLSDIFSMSNQVRDIHLCSAISELVKDGKKVFVTMGSSHAFRIEKTLKAELK</sequence>
<name>A0A7Y9C740_9FLAO</name>